<dbReference type="Proteomes" id="UP001219901">
    <property type="component" value="Chromosome"/>
</dbReference>
<protein>
    <submittedName>
        <fullName evidence="6">NAD-dependent epimerase/dehydratase family protein</fullName>
    </submittedName>
</protein>
<dbReference type="EMBL" id="WMBE01000006">
    <property type="protein sequence ID" value="MDG0868038.1"/>
    <property type="molecule type" value="Genomic_DNA"/>
</dbReference>
<dbReference type="PANTHER" id="PTHR43103:SF5">
    <property type="entry name" value="4-EPIMERASE, PUTATIVE (AFU_ORTHOLOGUE AFUA_7G00360)-RELATED"/>
    <property type="match status" value="1"/>
</dbReference>
<dbReference type="Proteomes" id="UP001321249">
    <property type="component" value="Unassembled WGS sequence"/>
</dbReference>
<dbReference type="InterPro" id="IPR001509">
    <property type="entry name" value="Epimerase_deHydtase"/>
</dbReference>
<dbReference type="RefSeq" id="WP_342826990.1">
    <property type="nucleotide sequence ID" value="NZ_CP046146.1"/>
</dbReference>
<dbReference type="EMBL" id="CP046147">
    <property type="protein sequence ID" value="WFG40419.1"/>
    <property type="molecule type" value="Genomic_DNA"/>
</dbReference>
<evidence type="ECO:0000256" key="1">
    <source>
        <dbReference type="ARBA" id="ARBA00007637"/>
    </source>
</evidence>
<evidence type="ECO:0000259" key="4">
    <source>
        <dbReference type="Pfam" id="PF01370"/>
    </source>
</evidence>
<evidence type="ECO:0000313" key="7">
    <source>
        <dbReference type="Proteomes" id="UP001219901"/>
    </source>
</evidence>
<dbReference type="GO" id="GO:0016491">
    <property type="term" value="F:oxidoreductase activity"/>
    <property type="evidence" value="ECO:0007669"/>
    <property type="project" value="UniProtKB-KW"/>
</dbReference>
<gene>
    <name evidence="5" type="ORF">GKO46_13300</name>
    <name evidence="6" type="ORF">GKO48_12655</name>
</gene>
<evidence type="ECO:0000313" key="5">
    <source>
        <dbReference type="EMBL" id="MDG0868038.1"/>
    </source>
</evidence>
<sequence length="254" mass="28229">MKILLAGGSGMVGSFITPYLQKEHEIRVLDLAEPKHDGVEFVKGSVTDPEAISKAIDGVDAFIWLVMLSPQGGSVTDQDLKVIRENYEVNCQGLHTFLWLAQGVGLKKGVYTSSMSVHHRARDYYKNEDELPLDTPSAYGLSKGFGERICSYFASWFDMNVTALRITGPRGREAYLEERARPITDRPDGSNPLFVTDEADLARAYLAALENVQIGHGRFDAVFIAGDENEEEHNLTKAKTLLGWVPQSHLEIEN</sequence>
<evidence type="ECO:0000313" key="8">
    <source>
        <dbReference type="Proteomes" id="UP001321249"/>
    </source>
</evidence>
<dbReference type="SUPFAM" id="SSF51735">
    <property type="entry name" value="NAD(P)-binding Rossmann-fold domains"/>
    <property type="match status" value="1"/>
</dbReference>
<dbReference type="Gene3D" id="3.40.50.720">
    <property type="entry name" value="NAD(P)-binding Rossmann-like Domain"/>
    <property type="match status" value="1"/>
</dbReference>
<organism evidence="6 7">
    <name type="scientific">Candidatus Lucifugimonas marina</name>
    <dbReference type="NCBI Taxonomy" id="3038979"/>
    <lineage>
        <taxon>Bacteria</taxon>
        <taxon>Bacillati</taxon>
        <taxon>Chloroflexota</taxon>
        <taxon>Dehalococcoidia</taxon>
        <taxon>SAR202 cluster</taxon>
        <taxon>Candidatus Lucifugimonadales</taxon>
        <taxon>Candidatus Lucifugimonadaceae</taxon>
        <taxon>Candidatus Lucifugimonas</taxon>
    </lineage>
</organism>
<reference evidence="7 8" key="1">
    <citation type="submission" date="2019-11" db="EMBL/GenBank/DDBJ databases">
        <authorList>
            <person name="Cho J.-C."/>
        </authorList>
    </citation>
    <scope>NUCLEOTIDE SEQUENCE [LARGE SCALE GENOMIC DNA]</scope>
    <source>
        <strain evidence="6 7">JH1073</strain>
        <strain evidence="5 8">JH702</strain>
    </source>
</reference>
<evidence type="ECO:0000256" key="3">
    <source>
        <dbReference type="ARBA" id="ARBA00023027"/>
    </source>
</evidence>
<dbReference type="PANTHER" id="PTHR43103">
    <property type="entry name" value="NUCLEOSIDE-DIPHOSPHATE-SUGAR EPIMERASE"/>
    <property type="match status" value="1"/>
</dbReference>
<reference evidence="7" key="3">
    <citation type="submission" date="2023-06" db="EMBL/GenBank/DDBJ databases">
        <title>Pangenomics reveal diversification of enzyme families and niche specialization in globally abundant SAR202 bacteria.</title>
        <authorList>
            <person name="Saw J.H.W."/>
        </authorList>
    </citation>
    <scope>NUCLEOTIDE SEQUENCE [LARGE SCALE GENOMIC DNA]</scope>
    <source>
        <strain evidence="7">JH1073</strain>
    </source>
</reference>
<keyword evidence="2" id="KW-0560">Oxidoreductase</keyword>
<comment type="similarity">
    <text evidence="1">Belongs to the NAD(P)-dependent epimerase/dehydratase family.</text>
</comment>
<dbReference type="InterPro" id="IPR036291">
    <property type="entry name" value="NAD(P)-bd_dom_sf"/>
</dbReference>
<dbReference type="AlphaFoldDB" id="A0AAJ5ZFT9"/>
<proteinExistence type="inferred from homology"/>
<feature type="domain" description="NAD-dependent epimerase/dehydratase" evidence="4">
    <location>
        <begin position="3"/>
        <end position="173"/>
    </location>
</feature>
<dbReference type="Pfam" id="PF01370">
    <property type="entry name" value="Epimerase"/>
    <property type="match status" value="1"/>
</dbReference>
<reference evidence="6" key="2">
    <citation type="journal article" date="2023" name="Nat. Commun.">
        <title>Cultivation of marine bacteria of the SAR202 clade.</title>
        <authorList>
            <person name="Lim Y."/>
            <person name="Seo J.H."/>
            <person name="Giovannoni S.J."/>
            <person name="Kang I."/>
            <person name="Cho J.C."/>
        </authorList>
    </citation>
    <scope>NUCLEOTIDE SEQUENCE</scope>
    <source>
        <strain evidence="6">JH1073</strain>
    </source>
</reference>
<name>A0AAJ5ZFT9_9CHLR</name>
<evidence type="ECO:0000256" key="2">
    <source>
        <dbReference type="ARBA" id="ARBA00023002"/>
    </source>
</evidence>
<keyword evidence="3" id="KW-0520">NAD</keyword>
<keyword evidence="7" id="KW-1185">Reference proteome</keyword>
<evidence type="ECO:0000313" key="6">
    <source>
        <dbReference type="EMBL" id="WFG40419.1"/>
    </source>
</evidence>
<accession>A0AAJ5ZFT9</accession>